<dbReference type="HOGENOM" id="CLU_2731584_0_0_9"/>
<evidence type="ECO:0000256" key="1">
    <source>
        <dbReference type="SAM" id="MobiDB-lite"/>
    </source>
</evidence>
<feature type="region of interest" description="Disordered" evidence="1">
    <location>
        <begin position="48"/>
        <end position="71"/>
    </location>
</feature>
<reference evidence="2 3" key="1">
    <citation type="submission" date="2013-07" db="EMBL/GenBank/DDBJ databases">
        <title>Complete genome sequence of Bacillus infantis NRRL B-14911 that has potential to induce cardiac disease by antigenic mimicry.</title>
        <authorList>
            <person name="Massilamany C."/>
            <person name="Smith T.P.L."/>
            <person name="Loy J.D."/>
            <person name="Barletta R."/>
            <person name="Reddy J."/>
        </authorList>
    </citation>
    <scope>NUCLEOTIDE SEQUENCE [LARGE SCALE GENOMIC DNA]</scope>
    <source>
        <strain evidence="2 3">NRRL B-14911</strain>
    </source>
</reference>
<keyword evidence="3" id="KW-1185">Reference proteome</keyword>
<accession>U5LAK8</accession>
<dbReference type="PATRIC" id="fig|1367477.3.peg.2483"/>
<dbReference type="EMBL" id="CP006643">
    <property type="protein sequence ID" value="AGX04443.1"/>
    <property type="molecule type" value="Genomic_DNA"/>
</dbReference>
<dbReference type="AlphaFoldDB" id="U5LAK8"/>
<dbReference type="KEGG" id="bif:N288_12690"/>
<protein>
    <submittedName>
        <fullName evidence="2">Uncharacterized protein</fullName>
    </submittedName>
</protein>
<gene>
    <name evidence="2" type="ORF">N288_12690</name>
</gene>
<evidence type="ECO:0000313" key="2">
    <source>
        <dbReference type="EMBL" id="AGX04443.1"/>
    </source>
</evidence>
<sequence>MKIVAPAGGAGTTILKKIKIVAPATGAGTTILKKIKIVAPATGAGTTILKKNENSGSSHRSWDHYPEEKWK</sequence>
<dbReference type="Proteomes" id="UP000017805">
    <property type="component" value="Chromosome"/>
</dbReference>
<feature type="compositionally biased region" description="Basic and acidic residues" evidence="1">
    <location>
        <begin position="60"/>
        <end position="71"/>
    </location>
</feature>
<evidence type="ECO:0000313" key="3">
    <source>
        <dbReference type="Proteomes" id="UP000017805"/>
    </source>
</evidence>
<name>U5LAK8_9BACI</name>
<proteinExistence type="predicted"/>
<dbReference type="RefSeq" id="WP_009793727.1">
    <property type="nucleotide sequence ID" value="NC_022524.1"/>
</dbReference>
<organism evidence="2 3">
    <name type="scientific">Bacillus infantis NRRL B-14911</name>
    <dbReference type="NCBI Taxonomy" id="1367477"/>
    <lineage>
        <taxon>Bacteria</taxon>
        <taxon>Bacillati</taxon>
        <taxon>Bacillota</taxon>
        <taxon>Bacilli</taxon>
        <taxon>Bacillales</taxon>
        <taxon>Bacillaceae</taxon>
        <taxon>Bacillus</taxon>
    </lineage>
</organism>